<dbReference type="Proteomes" id="UP000694867">
    <property type="component" value="Unplaced"/>
</dbReference>
<reference evidence="12" key="1">
    <citation type="submission" date="2025-08" db="UniProtKB">
        <authorList>
            <consortium name="RefSeq"/>
        </authorList>
    </citation>
    <scope>IDENTIFICATION</scope>
</reference>
<keyword evidence="5" id="KW-0862">Zinc</keyword>
<evidence type="ECO:0000256" key="1">
    <source>
        <dbReference type="ARBA" id="ARBA00004123"/>
    </source>
</evidence>
<proteinExistence type="predicted"/>
<accession>A0AAJ7P994</accession>
<dbReference type="SMART" id="SM00355">
    <property type="entry name" value="ZnF_C2H2"/>
    <property type="match status" value="3"/>
</dbReference>
<sequence length="301" mass="34057">MVPEQHGNGGVFGGHDEPPQDSGASLNDLDADSYLGFIFPNQTIQQNGPLPEFPTLFVKAEPTAETFSDPSPGFFNESEPIGHQSYCSPLDQQQASTDSDGFVVLGVGLETLSGFRGELDESPLQDLKQEQVVPSVMDDQTAIYIQQTKFLREERVPPITRVPRKYVRHPKPNDAEKIFYCSYEGCMKGYSKSSHLKAHLRRHTGEKPFACQWPGCSWKFSRSDELARHRRSHSGIKPYECSICQKRFSRSDHLTKHLKVHKKNQNGYIPRRSYSRQKLLPSLSPEGHDLAENHMLIYPQA</sequence>
<dbReference type="FunFam" id="3.30.160.60:FF:000045">
    <property type="entry name" value="ZFP69 zinc finger protein B"/>
    <property type="match status" value="1"/>
</dbReference>
<evidence type="ECO:0000256" key="9">
    <source>
        <dbReference type="SAM" id="MobiDB-lite"/>
    </source>
</evidence>
<evidence type="ECO:0000313" key="12">
    <source>
        <dbReference type="RefSeq" id="XP_018494171.1"/>
    </source>
</evidence>
<organism evidence="11 12">
    <name type="scientific">Galendromus occidentalis</name>
    <name type="common">western predatory mite</name>
    <dbReference type="NCBI Taxonomy" id="34638"/>
    <lineage>
        <taxon>Eukaryota</taxon>
        <taxon>Metazoa</taxon>
        <taxon>Ecdysozoa</taxon>
        <taxon>Arthropoda</taxon>
        <taxon>Chelicerata</taxon>
        <taxon>Arachnida</taxon>
        <taxon>Acari</taxon>
        <taxon>Parasitiformes</taxon>
        <taxon>Mesostigmata</taxon>
        <taxon>Gamasina</taxon>
        <taxon>Phytoseioidea</taxon>
        <taxon>Phytoseiidae</taxon>
        <taxon>Typhlodrominae</taxon>
        <taxon>Galendromus</taxon>
    </lineage>
</organism>
<dbReference type="PROSITE" id="PS00028">
    <property type="entry name" value="ZINC_FINGER_C2H2_1"/>
    <property type="match status" value="3"/>
</dbReference>
<comment type="subcellular location">
    <subcellularLocation>
        <location evidence="1">Nucleus</location>
    </subcellularLocation>
</comment>
<dbReference type="FunFam" id="3.30.160.60:FF:000018">
    <property type="entry name" value="Krueppel-like factor 15"/>
    <property type="match status" value="1"/>
</dbReference>
<evidence type="ECO:0000256" key="6">
    <source>
        <dbReference type="ARBA" id="ARBA00023125"/>
    </source>
</evidence>
<protein>
    <submittedName>
        <fullName evidence="12">Krueppel-like factor 12</fullName>
    </submittedName>
</protein>
<dbReference type="Gene3D" id="3.30.160.60">
    <property type="entry name" value="Classic Zinc Finger"/>
    <property type="match status" value="3"/>
</dbReference>
<dbReference type="SUPFAM" id="SSF57667">
    <property type="entry name" value="beta-beta-alpha zinc fingers"/>
    <property type="match status" value="3"/>
</dbReference>
<dbReference type="AlphaFoldDB" id="A0AAJ7P994"/>
<dbReference type="PANTHER" id="PTHR23235:SF120">
    <property type="entry name" value="KRUPPEL-LIKE FACTOR 15"/>
    <property type="match status" value="1"/>
</dbReference>
<name>A0AAJ7P994_9ACAR</name>
<dbReference type="InterPro" id="IPR013087">
    <property type="entry name" value="Znf_C2H2_type"/>
</dbReference>
<dbReference type="GO" id="GO:0000981">
    <property type="term" value="F:DNA-binding transcription factor activity, RNA polymerase II-specific"/>
    <property type="evidence" value="ECO:0007669"/>
    <property type="project" value="TreeGrafter"/>
</dbReference>
<dbReference type="GeneID" id="100904552"/>
<dbReference type="GO" id="GO:0005634">
    <property type="term" value="C:nucleus"/>
    <property type="evidence" value="ECO:0007669"/>
    <property type="project" value="UniProtKB-SubCell"/>
</dbReference>
<feature type="region of interest" description="Disordered" evidence="9">
    <location>
        <begin position="1"/>
        <end position="27"/>
    </location>
</feature>
<keyword evidence="3" id="KW-0677">Repeat</keyword>
<dbReference type="Pfam" id="PF00096">
    <property type="entry name" value="zf-C2H2"/>
    <property type="match status" value="2"/>
</dbReference>
<evidence type="ECO:0000259" key="10">
    <source>
        <dbReference type="PROSITE" id="PS50157"/>
    </source>
</evidence>
<feature type="domain" description="C2H2-type" evidence="10">
    <location>
        <begin position="239"/>
        <end position="266"/>
    </location>
</feature>
<dbReference type="FunFam" id="3.30.160.60:FF:000125">
    <property type="entry name" value="Putative zinc finger protein 143"/>
    <property type="match status" value="1"/>
</dbReference>
<dbReference type="RefSeq" id="XP_018494171.1">
    <property type="nucleotide sequence ID" value="XM_018638655.1"/>
</dbReference>
<feature type="domain" description="C2H2-type" evidence="10">
    <location>
        <begin position="209"/>
        <end position="238"/>
    </location>
</feature>
<evidence type="ECO:0000313" key="11">
    <source>
        <dbReference type="Proteomes" id="UP000694867"/>
    </source>
</evidence>
<keyword evidence="4 8" id="KW-0863">Zinc-finger</keyword>
<dbReference type="KEGG" id="goe:100904552"/>
<evidence type="ECO:0000256" key="4">
    <source>
        <dbReference type="ARBA" id="ARBA00022771"/>
    </source>
</evidence>
<gene>
    <name evidence="12" type="primary">LOC100904552</name>
</gene>
<dbReference type="GO" id="GO:0000978">
    <property type="term" value="F:RNA polymerase II cis-regulatory region sequence-specific DNA binding"/>
    <property type="evidence" value="ECO:0007669"/>
    <property type="project" value="TreeGrafter"/>
</dbReference>
<evidence type="ECO:0000256" key="2">
    <source>
        <dbReference type="ARBA" id="ARBA00022723"/>
    </source>
</evidence>
<keyword evidence="6" id="KW-0238">DNA-binding</keyword>
<dbReference type="PANTHER" id="PTHR23235">
    <property type="entry name" value="KRUEPPEL-LIKE TRANSCRIPTION FACTOR"/>
    <property type="match status" value="1"/>
</dbReference>
<keyword evidence="2" id="KW-0479">Metal-binding</keyword>
<dbReference type="InterPro" id="IPR036236">
    <property type="entry name" value="Znf_C2H2_sf"/>
</dbReference>
<dbReference type="PROSITE" id="PS50157">
    <property type="entry name" value="ZINC_FINGER_C2H2_2"/>
    <property type="match status" value="3"/>
</dbReference>
<keyword evidence="7" id="KW-0539">Nucleus</keyword>
<evidence type="ECO:0000256" key="3">
    <source>
        <dbReference type="ARBA" id="ARBA00022737"/>
    </source>
</evidence>
<feature type="domain" description="C2H2-type" evidence="10">
    <location>
        <begin position="179"/>
        <end position="208"/>
    </location>
</feature>
<dbReference type="GO" id="GO:0008270">
    <property type="term" value="F:zinc ion binding"/>
    <property type="evidence" value="ECO:0007669"/>
    <property type="project" value="UniProtKB-KW"/>
</dbReference>
<evidence type="ECO:0000256" key="7">
    <source>
        <dbReference type="ARBA" id="ARBA00023242"/>
    </source>
</evidence>
<evidence type="ECO:0000256" key="5">
    <source>
        <dbReference type="ARBA" id="ARBA00022833"/>
    </source>
</evidence>
<evidence type="ECO:0000256" key="8">
    <source>
        <dbReference type="PROSITE-ProRule" id="PRU00042"/>
    </source>
</evidence>
<keyword evidence="11" id="KW-1185">Reference proteome</keyword>